<name>A0ABT8ZXT3_9SPHN</name>
<organism evidence="7 8">
    <name type="scientific">Sphingomonas immobilis</name>
    <dbReference type="NCBI Taxonomy" id="3063997"/>
    <lineage>
        <taxon>Bacteria</taxon>
        <taxon>Pseudomonadati</taxon>
        <taxon>Pseudomonadota</taxon>
        <taxon>Alphaproteobacteria</taxon>
        <taxon>Sphingomonadales</taxon>
        <taxon>Sphingomonadaceae</taxon>
        <taxon>Sphingomonas</taxon>
    </lineage>
</organism>
<gene>
    <name evidence="7" type="ORF">Q5H94_07185</name>
</gene>
<reference evidence="7" key="1">
    <citation type="submission" date="2023-07" db="EMBL/GenBank/DDBJ databases">
        <authorList>
            <person name="Kim M.K."/>
        </authorList>
    </citation>
    <scope>NUCLEOTIDE SEQUENCE</scope>
    <source>
        <strain evidence="7">CA1-15</strain>
    </source>
</reference>
<keyword evidence="4" id="KW-0288">FMN</keyword>
<evidence type="ECO:0000256" key="5">
    <source>
        <dbReference type="ARBA" id="ARBA00023002"/>
    </source>
</evidence>
<protein>
    <submittedName>
        <fullName evidence="7">Nitroreductase</fullName>
    </submittedName>
</protein>
<evidence type="ECO:0000259" key="6">
    <source>
        <dbReference type="Pfam" id="PF00881"/>
    </source>
</evidence>
<keyword evidence="3" id="KW-0285">Flavoprotein</keyword>
<comment type="similarity">
    <text evidence="2">Belongs to the nitroreductase family.</text>
</comment>
<dbReference type="InterPro" id="IPR000415">
    <property type="entry name" value="Nitroreductase-like"/>
</dbReference>
<dbReference type="PANTHER" id="PTHR43673:SF2">
    <property type="entry name" value="NITROREDUCTASE"/>
    <property type="match status" value="1"/>
</dbReference>
<sequence length="228" mass="24827">MQAVPDRFETLDAVLHERRSVRGFLPDPIPEEALHRIFAAAQQAPSNCNVQPWVVHVVSGDAAEGMRTALHDHAATGAPEDPDFALTANYPGEYRTRRIDAAIALFSVTGVARDDKVAREASFLRNFAFFDAPHAAFIFLPDWCGMREAADCGMYAQSLMLALTAAGYASCAQGALSWYAPIVRERLGVPGDMRLLFGLAFGTEDPAHPANAARTTRAAVTDAIRFHR</sequence>
<dbReference type="SUPFAM" id="SSF55469">
    <property type="entry name" value="FMN-dependent nitroreductase-like"/>
    <property type="match status" value="1"/>
</dbReference>
<evidence type="ECO:0000313" key="7">
    <source>
        <dbReference type="EMBL" id="MDO7842103.1"/>
    </source>
</evidence>
<evidence type="ECO:0000256" key="2">
    <source>
        <dbReference type="ARBA" id="ARBA00007118"/>
    </source>
</evidence>
<evidence type="ECO:0000256" key="1">
    <source>
        <dbReference type="ARBA" id="ARBA00001917"/>
    </source>
</evidence>
<feature type="domain" description="Nitroreductase" evidence="6">
    <location>
        <begin position="17"/>
        <end position="202"/>
    </location>
</feature>
<keyword evidence="5" id="KW-0560">Oxidoreductase</keyword>
<dbReference type="InterPro" id="IPR029479">
    <property type="entry name" value="Nitroreductase"/>
</dbReference>
<dbReference type="EMBL" id="JAUQSZ010000004">
    <property type="protein sequence ID" value="MDO7842103.1"/>
    <property type="molecule type" value="Genomic_DNA"/>
</dbReference>
<accession>A0ABT8ZXT3</accession>
<evidence type="ECO:0000313" key="8">
    <source>
        <dbReference type="Proteomes" id="UP001176468"/>
    </source>
</evidence>
<proteinExistence type="inferred from homology"/>
<keyword evidence="8" id="KW-1185">Reference proteome</keyword>
<dbReference type="CDD" id="cd02136">
    <property type="entry name" value="PnbA_NfnB-like"/>
    <property type="match status" value="1"/>
</dbReference>
<comment type="cofactor">
    <cofactor evidence="1">
        <name>FMN</name>
        <dbReference type="ChEBI" id="CHEBI:58210"/>
    </cofactor>
</comment>
<dbReference type="Pfam" id="PF00881">
    <property type="entry name" value="Nitroreductase"/>
    <property type="match status" value="1"/>
</dbReference>
<dbReference type="RefSeq" id="WP_304560572.1">
    <property type="nucleotide sequence ID" value="NZ_JAUQSZ010000004.1"/>
</dbReference>
<evidence type="ECO:0000256" key="4">
    <source>
        <dbReference type="ARBA" id="ARBA00022643"/>
    </source>
</evidence>
<dbReference type="Proteomes" id="UP001176468">
    <property type="component" value="Unassembled WGS sequence"/>
</dbReference>
<evidence type="ECO:0000256" key="3">
    <source>
        <dbReference type="ARBA" id="ARBA00022630"/>
    </source>
</evidence>
<dbReference type="Gene3D" id="3.40.109.10">
    <property type="entry name" value="NADH Oxidase"/>
    <property type="match status" value="1"/>
</dbReference>
<comment type="caution">
    <text evidence="7">The sequence shown here is derived from an EMBL/GenBank/DDBJ whole genome shotgun (WGS) entry which is preliminary data.</text>
</comment>
<dbReference type="PANTHER" id="PTHR43673">
    <property type="entry name" value="NAD(P)H NITROREDUCTASE YDGI-RELATED"/>
    <property type="match status" value="1"/>
</dbReference>